<dbReference type="GO" id="GO:0035493">
    <property type="term" value="P:SNARE complex assembly"/>
    <property type="evidence" value="ECO:0007669"/>
    <property type="project" value="TreeGrafter"/>
</dbReference>
<organism evidence="3">
    <name type="scientific">Arcella intermedia</name>
    <dbReference type="NCBI Taxonomy" id="1963864"/>
    <lineage>
        <taxon>Eukaryota</taxon>
        <taxon>Amoebozoa</taxon>
        <taxon>Tubulinea</taxon>
        <taxon>Elardia</taxon>
        <taxon>Arcellinida</taxon>
        <taxon>Sphaerothecina</taxon>
        <taxon>Arcellidae</taxon>
        <taxon>Arcella</taxon>
    </lineage>
</organism>
<dbReference type="AlphaFoldDB" id="A0A6B2L988"/>
<dbReference type="GO" id="GO:0000323">
    <property type="term" value="C:lytic vacuole"/>
    <property type="evidence" value="ECO:0007669"/>
    <property type="project" value="TreeGrafter"/>
</dbReference>
<protein>
    <submittedName>
        <fullName evidence="3">Uncharacterized protein</fullName>
    </submittedName>
</protein>
<sequence length="337" mass="39407">MTEIKYIQNEDYQFPVNTILIKLTDGFYSLPETRKFLIENQQLKPISLSKHLENVMIEGSKPSFTRTDFLNILEKRGELEQIKEKHTKVVLNIEKKLEQRKKYFELIKQRDKLKDDVKTLNNELQAYGKAIDKDRTKVEKLTHFLLPSTSELKSGFISLQICQNETRDLQLNNVSSTTKLNETCFFLRKDCLELIHQTKHIFEVKNLEDQWTICGIPFPNQDDELMAVALGHICSLVGLIARYLDVPLRYKMVPRCSRSFIHDTNQIQFPLFTKKGDRKQLERGLFLLNKNIEQLLHSQKVDVNFFHTLPNLNALLGALEEERLSLMKIILTLTDQL</sequence>
<dbReference type="InterPro" id="IPR018791">
    <property type="entry name" value="UV_resistance/autophagy_Atg14"/>
</dbReference>
<accession>A0A6B2L988</accession>
<name>A0A6B2L988_9EUKA</name>
<dbReference type="PANTHER" id="PTHR15157">
    <property type="entry name" value="UV RADIATION RESISTANCE-ASSOCIATED GENE PROTEIN"/>
    <property type="match status" value="1"/>
</dbReference>
<dbReference type="GO" id="GO:0005768">
    <property type="term" value="C:endosome"/>
    <property type="evidence" value="ECO:0007669"/>
    <property type="project" value="TreeGrafter"/>
</dbReference>
<feature type="coiled-coil region" evidence="2">
    <location>
        <begin position="103"/>
        <end position="130"/>
    </location>
</feature>
<dbReference type="GO" id="GO:0000149">
    <property type="term" value="F:SNARE binding"/>
    <property type="evidence" value="ECO:0007669"/>
    <property type="project" value="TreeGrafter"/>
</dbReference>
<keyword evidence="1 2" id="KW-0175">Coiled coil</keyword>
<dbReference type="Pfam" id="PF10186">
    <property type="entry name" value="ATG14"/>
    <property type="match status" value="1"/>
</dbReference>
<dbReference type="PANTHER" id="PTHR15157:SF5">
    <property type="entry name" value="UV RADIATION RESISTANCE-ASSOCIATED GENE PROTEIN"/>
    <property type="match status" value="1"/>
</dbReference>
<dbReference type="GO" id="GO:0032991">
    <property type="term" value="C:protein-containing complex"/>
    <property type="evidence" value="ECO:0007669"/>
    <property type="project" value="UniProtKB-ARBA"/>
</dbReference>
<evidence type="ECO:0000256" key="1">
    <source>
        <dbReference type="ARBA" id="ARBA00023054"/>
    </source>
</evidence>
<proteinExistence type="predicted"/>
<reference evidence="3" key="1">
    <citation type="journal article" date="2020" name="J. Eukaryot. Microbiol.">
        <title>De novo Sequencing, Assembly and Annotation of the Transcriptome for the Free-Living Testate Amoeba Arcella intermedia.</title>
        <authorList>
            <person name="Ribeiro G.M."/>
            <person name="Porfirio-Sousa A.L."/>
            <person name="Maurer-Alcala X.X."/>
            <person name="Katz L.A."/>
            <person name="Lahr D.J.G."/>
        </authorList>
    </citation>
    <scope>NUCLEOTIDE SEQUENCE</scope>
</reference>
<evidence type="ECO:0000256" key="2">
    <source>
        <dbReference type="SAM" id="Coils"/>
    </source>
</evidence>
<evidence type="ECO:0000313" key="3">
    <source>
        <dbReference type="EMBL" id="NDV33367.1"/>
    </source>
</evidence>
<dbReference type="EMBL" id="GIBP01004398">
    <property type="protein sequence ID" value="NDV33367.1"/>
    <property type="molecule type" value="Transcribed_RNA"/>
</dbReference>